<reference evidence="3 4" key="1">
    <citation type="submission" date="2018-12" db="EMBL/GenBank/DDBJ databases">
        <title>Draft genome sequence of Xylaria grammica IHI A82.</title>
        <authorList>
            <person name="Buettner E."/>
            <person name="Kellner H."/>
        </authorList>
    </citation>
    <scope>NUCLEOTIDE SEQUENCE [LARGE SCALE GENOMIC DNA]</scope>
    <source>
        <strain evidence="3 4">IHI A82</strain>
    </source>
</reference>
<evidence type="ECO:0000313" key="3">
    <source>
        <dbReference type="EMBL" id="RWA08335.1"/>
    </source>
</evidence>
<evidence type="ECO:0000259" key="2">
    <source>
        <dbReference type="Pfam" id="PF20150"/>
    </source>
</evidence>
<feature type="region of interest" description="Disordered" evidence="1">
    <location>
        <begin position="1"/>
        <end position="31"/>
    </location>
</feature>
<organism evidence="3 4">
    <name type="scientific">Xylaria grammica</name>
    <dbReference type="NCBI Taxonomy" id="363999"/>
    <lineage>
        <taxon>Eukaryota</taxon>
        <taxon>Fungi</taxon>
        <taxon>Dikarya</taxon>
        <taxon>Ascomycota</taxon>
        <taxon>Pezizomycotina</taxon>
        <taxon>Sordariomycetes</taxon>
        <taxon>Xylariomycetidae</taxon>
        <taxon>Xylariales</taxon>
        <taxon>Xylariaceae</taxon>
        <taxon>Xylaria</taxon>
    </lineage>
</organism>
<feature type="domain" description="2EXR" evidence="2">
    <location>
        <begin position="124"/>
        <end position="213"/>
    </location>
</feature>
<gene>
    <name evidence="3" type="ORF">EKO27_g6771</name>
</gene>
<dbReference type="AlphaFoldDB" id="A0A439D1K0"/>
<protein>
    <recommendedName>
        <fullName evidence="2">2EXR domain-containing protein</fullName>
    </recommendedName>
</protein>
<dbReference type="InterPro" id="IPR045518">
    <property type="entry name" value="2EXR"/>
</dbReference>
<dbReference type="Proteomes" id="UP000286045">
    <property type="component" value="Unassembled WGS sequence"/>
</dbReference>
<evidence type="ECO:0000256" key="1">
    <source>
        <dbReference type="SAM" id="MobiDB-lite"/>
    </source>
</evidence>
<sequence>MSTLGVPGDTPLQPPTRESTMHPFESDPDSPITEAAVDIEGVASNPLHHLIPQGGRSDDSRIRELANDVNTLKYQMKRLQVDMIIAYQKIASLQKSNRLLQREASSLRYDLYLARANRPAEGIQFMKFPTEIRLMIWYLAAGSDMQSSLEIIQSENKRERFLLNSPFGENLSAPPLDTSFLVRCYSPRRIVAQTCREAQHILQPIQQACGFPTPMWSCMNGEQDSLILPHTFKMPPGMHFRDLLGLAKHVIVVPDPLQPHYALLESGSEPFVGRLLKAVLNHEIELQRMSFVMTEIRVSTSVQARLESDFKSYLPLAIDPDDQHAIDRVDEILQEFAPNTLAMNNIRKFDEICIRVRSWGSPTNIPEPWDQFKQDRIETALYACGWDERSIAGLLGNTRGRRTKIASHYTEAYNRLPELRKVIMIYGSYEGPESAPIVGPDPLESSGAGERRGRGMFGHVPRVTRFEDNLSFQSYKLNIPLWNQQVLPQSYYENR</sequence>
<name>A0A439D1K0_9PEZI</name>
<proteinExistence type="predicted"/>
<dbReference type="Pfam" id="PF20150">
    <property type="entry name" value="2EXR"/>
    <property type="match status" value="1"/>
</dbReference>
<keyword evidence="4" id="KW-1185">Reference proteome</keyword>
<evidence type="ECO:0000313" key="4">
    <source>
        <dbReference type="Proteomes" id="UP000286045"/>
    </source>
</evidence>
<dbReference type="EMBL" id="RYZI01000205">
    <property type="protein sequence ID" value="RWA08335.1"/>
    <property type="molecule type" value="Genomic_DNA"/>
</dbReference>
<accession>A0A439D1K0</accession>
<comment type="caution">
    <text evidence="3">The sequence shown here is derived from an EMBL/GenBank/DDBJ whole genome shotgun (WGS) entry which is preliminary data.</text>
</comment>